<proteinExistence type="predicted"/>
<organism evidence="2 3">
    <name type="scientific">Corynebacterium variabile</name>
    <dbReference type="NCBI Taxonomy" id="1727"/>
    <lineage>
        <taxon>Bacteria</taxon>
        <taxon>Bacillati</taxon>
        <taxon>Actinomycetota</taxon>
        <taxon>Actinomycetes</taxon>
        <taxon>Mycobacteriales</taxon>
        <taxon>Corynebacteriaceae</taxon>
        <taxon>Corynebacterium</taxon>
    </lineage>
</organism>
<reference evidence="2 3" key="1">
    <citation type="submission" date="2019-06" db="EMBL/GenBank/DDBJ databases">
        <title>Whole genome shotgun sequence of Corynebacterium variabile NBRC 15286.</title>
        <authorList>
            <person name="Hosoyama A."/>
            <person name="Uohara A."/>
            <person name="Ohji S."/>
            <person name="Ichikawa N."/>
        </authorList>
    </citation>
    <scope>NUCLEOTIDE SEQUENCE [LARGE SCALE GENOMIC DNA]</scope>
    <source>
        <strain evidence="2 3">NBRC 15286</strain>
    </source>
</reference>
<dbReference type="Proteomes" id="UP000319986">
    <property type="component" value="Unassembled WGS sequence"/>
</dbReference>
<protein>
    <submittedName>
        <fullName evidence="2">Uncharacterized protein</fullName>
    </submittedName>
</protein>
<evidence type="ECO:0000313" key="3">
    <source>
        <dbReference type="Proteomes" id="UP000319986"/>
    </source>
</evidence>
<keyword evidence="1" id="KW-1133">Transmembrane helix</keyword>
<gene>
    <name evidence="2" type="ORF">CVA01_28410</name>
</gene>
<accession>A0A4Y4C926</accession>
<evidence type="ECO:0000313" key="2">
    <source>
        <dbReference type="EMBL" id="GEC87527.1"/>
    </source>
</evidence>
<feature type="transmembrane region" description="Helical" evidence="1">
    <location>
        <begin position="6"/>
        <end position="25"/>
    </location>
</feature>
<dbReference type="EMBL" id="BJNT01000028">
    <property type="protein sequence ID" value="GEC87527.1"/>
    <property type="molecule type" value="Genomic_DNA"/>
</dbReference>
<comment type="caution">
    <text evidence="2">The sequence shown here is derived from an EMBL/GenBank/DDBJ whole genome shotgun (WGS) entry which is preliminary data.</text>
</comment>
<name>A0A4Y4C926_9CORY</name>
<evidence type="ECO:0000256" key="1">
    <source>
        <dbReference type="SAM" id="Phobius"/>
    </source>
</evidence>
<dbReference type="AlphaFoldDB" id="A0A4Y4C926"/>
<keyword evidence="1" id="KW-0472">Membrane</keyword>
<keyword evidence="1" id="KW-0812">Transmembrane</keyword>
<sequence>MHDYLVAIFGGVSSGLIVALVLAIFRIMDKPPFEATAGPDSTVTIINNRLRPAVIGGTWMMCEGSVVSERSPRGGNHGILLRPRVSTVLERSQHLAPGQTFDMTIRYIPLWRHLSRKLPSDHLHWQMDPTALVTNGNEDHQRKWHRFPIILKSA</sequence>